<evidence type="ECO:0000259" key="2">
    <source>
        <dbReference type="Pfam" id="PF12051"/>
    </source>
</evidence>
<proteinExistence type="predicted"/>
<dbReference type="PANTHER" id="PTHR34814:SF1">
    <property type="entry name" value="NITROSOGUANIDINE RESISTANCE PROTEIN SNG1"/>
    <property type="match status" value="1"/>
</dbReference>
<dbReference type="InterPro" id="IPR022703">
    <property type="entry name" value="DUF3533"/>
</dbReference>
<feature type="transmembrane region" description="Helical" evidence="1">
    <location>
        <begin position="231"/>
        <end position="253"/>
    </location>
</feature>
<protein>
    <recommendedName>
        <fullName evidence="2">DUF3533 domain-containing protein</fullName>
    </recommendedName>
</protein>
<keyword evidence="1" id="KW-0472">Membrane</keyword>
<feature type="domain" description="DUF3533" evidence="2">
    <location>
        <begin position="43"/>
        <end position="408"/>
    </location>
</feature>
<feature type="transmembrane region" description="Helical" evidence="1">
    <location>
        <begin position="306"/>
        <end position="328"/>
    </location>
</feature>
<evidence type="ECO:0000313" key="3">
    <source>
        <dbReference type="EMBL" id="TRM69268.1"/>
    </source>
</evidence>
<keyword evidence="1" id="KW-0812">Transmembrane</keyword>
<dbReference type="Proteomes" id="UP000320762">
    <property type="component" value="Unassembled WGS sequence"/>
</dbReference>
<evidence type="ECO:0000313" key="4">
    <source>
        <dbReference type="Proteomes" id="UP000320762"/>
    </source>
</evidence>
<dbReference type="PANTHER" id="PTHR34814">
    <property type="entry name" value="NITROSOGUANIDINE RESISTANCE PROTEIN SNG1"/>
    <property type="match status" value="1"/>
</dbReference>
<comment type="caution">
    <text evidence="3">The sequence shown here is derived from an EMBL/GenBank/DDBJ whole genome shotgun (WGS) entry which is preliminary data.</text>
</comment>
<evidence type="ECO:0000256" key="1">
    <source>
        <dbReference type="SAM" id="Phobius"/>
    </source>
</evidence>
<feature type="transmembrane region" description="Helical" evidence="1">
    <location>
        <begin position="38"/>
        <end position="60"/>
    </location>
</feature>
<feature type="transmembrane region" description="Helical" evidence="1">
    <location>
        <begin position="340"/>
        <end position="360"/>
    </location>
</feature>
<name>A0A550CWX6_9AGAR</name>
<dbReference type="InterPro" id="IPR053001">
    <property type="entry name" value="MNNG_permease-like"/>
</dbReference>
<gene>
    <name evidence="3" type="ORF">BD626DRAFT_391845</name>
</gene>
<keyword evidence="1" id="KW-1133">Transmembrane helix</keyword>
<sequence length="441" mass="48507">MSDQATANGDAREPAHYSIQFFDSGAAAAVSRQIYMKIVFAGVMMMGIVIFGIFSIYWGALWKVPAHSLSGWVIDFDGDTLGSTVSNALIQSSAGGSKIRWTTRAAIDFPNGNIDVANSVVNEKVWVAVVINNGATSNLNSAIAATDASYNGSSAVTAYGVEARNENAYRSIISPIVEQTMLQLSRQFAQQTAKQLANSDNIANILSNAPQLITQPLSFTLDNLRPFDVPVASAVTFVGLIYLLILSFFVVMIGGGAREASGLERKLTTKSLIYVRMVTSAVAYLILSLFYSLLSRAFQLPFDRKYGSAGFVLFWMISFVGMLCLGLSLEAMITILTIRFMPFFMILWIITNVSVCFMPIEVLPKFYHYGYAMPFYNVSHTVRSIVFGSKNTLGQNFGILVAWCAISCITLPLFQWLVRRKLIAASRPMEIEENAEEKAMR</sequence>
<dbReference type="Pfam" id="PF12051">
    <property type="entry name" value="DUF3533"/>
    <property type="match status" value="1"/>
</dbReference>
<dbReference type="OrthoDB" id="2140105at2759"/>
<feature type="transmembrane region" description="Helical" evidence="1">
    <location>
        <begin position="397"/>
        <end position="418"/>
    </location>
</feature>
<dbReference type="STRING" id="97359.A0A550CWX6"/>
<organism evidence="3 4">
    <name type="scientific">Schizophyllum amplum</name>
    <dbReference type="NCBI Taxonomy" id="97359"/>
    <lineage>
        <taxon>Eukaryota</taxon>
        <taxon>Fungi</taxon>
        <taxon>Dikarya</taxon>
        <taxon>Basidiomycota</taxon>
        <taxon>Agaricomycotina</taxon>
        <taxon>Agaricomycetes</taxon>
        <taxon>Agaricomycetidae</taxon>
        <taxon>Agaricales</taxon>
        <taxon>Schizophyllaceae</taxon>
        <taxon>Schizophyllum</taxon>
    </lineage>
</organism>
<keyword evidence="4" id="KW-1185">Reference proteome</keyword>
<dbReference type="AlphaFoldDB" id="A0A550CWX6"/>
<dbReference type="GO" id="GO:0016020">
    <property type="term" value="C:membrane"/>
    <property type="evidence" value="ECO:0007669"/>
    <property type="project" value="TreeGrafter"/>
</dbReference>
<accession>A0A550CWX6</accession>
<reference evidence="3 4" key="1">
    <citation type="journal article" date="2019" name="New Phytol.">
        <title>Comparative genomics reveals unique wood-decay strategies and fruiting body development in the Schizophyllaceae.</title>
        <authorList>
            <person name="Almasi E."/>
            <person name="Sahu N."/>
            <person name="Krizsan K."/>
            <person name="Balint B."/>
            <person name="Kovacs G.M."/>
            <person name="Kiss B."/>
            <person name="Cseklye J."/>
            <person name="Drula E."/>
            <person name="Henrissat B."/>
            <person name="Nagy I."/>
            <person name="Chovatia M."/>
            <person name="Adam C."/>
            <person name="LaButti K."/>
            <person name="Lipzen A."/>
            <person name="Riley R."/>
            <person name="Grigoriev I.V."/>
            <person name="Nagy L.G."/>
        </authorList>
    </citation>
    <scope>NUCLEOTIDE SEQUENCE [LARGE SCALE GENOMIC DNA]</scope>
    <source>
        <strain evidence="3 4">NL-1724</strain>
    </source>
</reference>
<feature type="transmembrane region" description="Helical" evidence="1">
    <location>
        <begin position="273"/>
        <end position="294"/>
    </location>
</feature>
<dbReference type="EMBL" id="VDMD01000001">
    <property type="protein sequence ID" value="TRM69268.1"/>
    <property type="molecule type" value="Genomic_DNA"/>
</dbReference>